<sequence length="446" mass="47795">MPAHSYNKPWLNRAQPPDLTLVNVNIVDVQVGRVIPNSSVRVRDGLIAGIGPAEKIYSPESTKVDLNHRYLCPGLIDCHVHLTATPGSPLLKDIFAASPNAIAYRTAYVAREMLLRGFTTVRDTGGADAALRDAIAEGLVTGPRLFIAGKALSQTGGHGDFRGPYQGDEAKCCGGHSPALARVCDGVPECLAAVRDELRQGANFIKIMVGGGVATPTDALDMLQFTAEEIQAITTTAAYSNTYVTAHAYTTKAIRHAVDNGVRGIEHGNFIDPETARYCQEKGVVFTPTLVTYKGMSEPPFDNFLDEFSQTKNREVLASGLEALKTLSSAGITICYGSDLLAGMHPLQNQEFSIRSGALNAQDILRSATVNAAKYIGMEGKLGVIGEGAIADFLVLENNPLDDITVLDKVDKSPMAIVKDGRIVTSKLNGLSVDAWYDTHRIQSPV</sequence>
<keyword evidence="2" id="KW-1185">Reference proteome</keyword>
<dbReference type="Proteomes" id="UP001177260">
    <property type="component" value="Unassembled WGS sequence"/>
</dbReference>
<evidence type="ECO:0000313" key="1">
    <source>
        <dbReference type="EMBL" id="KAK1145223.1"/>
    </source>
</evidence>
<evidence type="ECO:0000313" key="2">
    <source>
        <dbReference type="Proteomes" id="UP001177260"/>
    </source>
</evidence>
<organism evidence="1 2">
    <name type="scientific">Aspergillus melleus</name>
    <dbReference type="NCBI Taxonomy" id="138277"/>
    <lineage>
        <taxon>Eukaryota</taxon>
        <taxon>Fungi</taxon>
        <taxon>Dikarya</taxon>
        <taxon>Ascomycota</taxon>
        <taxon>Pezizomycotina</taxon>
        <taxon>Eurotiomycetes</taxon>
        <taxon>Eurotiomycetidae</taxon>
        <taxon>Eurotiales</taxon>
        <taxon>Aspergillaceae</taxon>
        <taxon>Aspergillus</taxon>
        <taxon>Aspergillus subgen. Circumdati</taxon>
    </lineage>
</organism>
<dbReference type="EMBL" id="JAOPJF010000025">
    <property type="protein sequence ID" value="KAK1145223.1"/>
    <property type="molecule type" value="Genomic_DNA"/>
</dbReference>
<name>A0ACC3B560_9EURO</name>
<accession>A0ACC3B560</accession>
<proteinExistence type="predicted"/>
<protein>
    <submittedName>
        <fullName evidence="1">Uncharacterized protein</fullName>
    </submittedName>
</protein>
<reference evidence="1 2" key="1">
    <citation type="journal article" date="2023" name="ACS Omega">
        <title>Identification of the Neoaspergillic Acid Biosynthesis Gene Cluster by Establishing an In Vitro CRISPR-Ribonucleoprotein Genetic System in Aspergillus melleus.</title>
        <authorList>
            <person name="Yuan B."/>
            <person name="Grau M.F."/>
            <person name="Murata R.M."/>
            <person name="Torok T."/>
            <person name="Venkateswaran K."/>
            <person name="Stajich J.E."/>
            <person name="Wang C.C.C."/>
        </authorList>
    </citation>
    <scope>NUCLEOTIDE SEQUENCE [LARGE SCALE GENOMIC DNA]</scope>
    <source>
        <strain evidence="1 2">IMV 1140</strain>
    </source>
</reference>
<comment type="caution">
    <text evidence="1">The sequence shown here is derived from an EMBL/GenBank/DDBJ whole genome shotgun (WGS) entry which is preliminary data.</text>
</comment>
<gene>
    <name evidence="1" type="ORF">N8T08_004376</name>
</gene>